<keyword evidence="3" id="KW-1185">Reference proteome</keyword>
<feature type="signal peptide" evidence="1">
    <location>
        <begin position="1"/>
        <end position="22"/>
    </location>
</feature>
<dbReference type="Proteomes" id="UP000298438">
    <property type="component" value="Unassembled WGS sequence"/>
</dbReference>
<evidence type="ECO:0000256" key="1">
    <source>
        <dbReference type="SAM" id="SignalP"/>
    </source>
</evidence>
<protein>
    <submittedName>
        <fullName evidence="2">DUF411 domain-containing protein</fullName>
    </submittedName>
</protein>
<gene>
    <name evidence="2" type="ORF">E4L96_05620</name>
</gene>
<evidence type="ECO:0000313" key="2">
    <source>
        <dbReference type="EMBL" id="TFW25054.1"/>
    </source>
</evidence>
<dbReference type="InterPro" id="IPR036249">
    <property type="entry name" value="Thioredoxin-like_sf"/>
</dbReference>
<accession>A0A4Y9SLV8</accession>
<dbReference type="AlphaFoldDB" id="A0A4Y9SLV8"/>
<dbReference type="RefSeq" id="WP_135206238.1">
    <property type="nucleotide sequence ID" value="NZ_SPVF01000079.1"/>
</dbReference>
<dbReference type="EMBL" id="SPVF01000079">
    <property type="protein sequence ID" value="TFW25054.1"/>
    <property type="molecule type" value="Genomic_DNA"/>
</dbReference>
<proteinExistence type="predicted"/>
<dbReference type="SUPFAM" id="SSF52833">
    <property type="entry name" value="Thioredoxin-like"/>
    <property type="match status" value="1"/>
</dbReference>
<reference evidence="2 3" key="1">
    <citation type="submission" date="2019-03" db="EMBL/GenBank/DDBJ databases">
        <title>Draft Genome Sequence of Massilia arenosa sp. nov., a Novel Massilia Species Isolated from a Sandy-loam Maize Soil.</title>
        <authorList>
            <person name="Raths R."/>
            <person name="Peta V."/>
            <person name="Bucking H."/>
        </authorList>
    </citation>
    <scope>NUCLEOTIDE SEQUENCE [LARGE SCALE GENOMIC DNA]</scope>
    <source>
        <strain evidence="2 3">MC02</strain>
    </source>
</reference>
<sequence length="147" mass="15588">MTIRFSRTLAALMCGLPLIASAAAPVLEVFKSPTCGCCKEWVKHLQTNGLKVNVHEVEDPSAVRASRGMPDAYGSCHTATVQGYTIEGHVPAADIKRLLATKPAAVKGLAVPGMPMGSPGMEGPRHDAFDVLAVDKSGRATVYKHYD</sequence>
<feature type="chain" id="PRO_5021440365" evidence="1">
    <location>
        <begin position="23"/>
        <end position="147"/>
    </location>
</feature>
<evidence type="ECO:0000313" key="3">
    <source>
        <dbReference type="Proteomes" id="UP000298438"/>
    </source>
</evidence>
<dbReference type="OrthoDB" id="14727at2"/>
<comment type="caution">
    <text evidence="2">The sequence shown here is derived from an EMBL/GenBank/DDBJ whole genome shotgun (WGS) entry which is preliminary data.</text>
</comment>
<organism evidence="2 3">
    <name type="scientific">Zemynaea arenosa</name>
    <dbReference type="NCBI Taxonomy" id="2561931"/>
    <lineage>
        <taxon>Bacteria</taxon>
        <taxon>Pseudomonadati</taxon>
        <taxon>Pseudomonadota</taxon>
        <taxon>Betaproteobacteria</taxon>
        <taxon>Burkholderiales</taxon>
        <taxon>Oxalobacteraceae</taxon>
        <taxon>Telluria group</taxon>
        <taxon>Zemynaea</taxon>
    </lineage>
</organism>
<dbReference type="InterPro" id="IPR007332">
    <property type="entry name" value="DUF411"/>
</dbReference>
<name>A0A4Y9SLV8_9BURK</name>
<keyword evidence="1" id="KW-0732">Signal</keyword>
<dbReference type="Pfam" id="PF04214">
    <property type="entry name" value="DUF411"/>
    <property type="match status" value="1"/>
</dbReference>